<reference evidence="9" key="1">
    <citation type="submission" date="2020-11" db="EMBL/GenBank/DDBJ databases">
        <authorList>
            <person name="Tran Van P."/>
        </authorList>
    </citation>
    <scope>NUCLEOTIDE SEQUENCE</scope>
</reference>
<dbReference type="Pfam" id="PF09261">
    <property type="entry name" value="Alpha-mann_mid"/>
    <property type="match status" value="1"/>
</dbReference>
<dbReference type="SUPFAM" id="SSF88688">
    <property type="entry name" value="Families 57/38 glycoside transferase middle domain"/>
    <property type="match status" value="1"/>
</dbReference>
<dbReference type="InterPro" id="IPR015341">
    <property type="entry name" value="Glyco_hydro_38_cen"/>
</dbReference>
<keyword evidence="5" id="KW-0862">Zinc</keyword>
<dbReference type="OrthoDB" id="6497226at2759"/>
<dbReference type="InterPro" id="IPR011682">
    <property type="entry name" value="Glyco_hydro_38_C"/>
</dbReference>
<evidence type="ECO:0000256" key="1">
    <source>
        <dbReference type="ARBA" id="ARBA00001947"/>
    </source>
</evidence>
<name>A0A7R9Q162_9ACAR</name>
<comment type="similarity">
    <text evidence="2">Belongs to the glycosyl hydrolase 38 family.</text>
</comment>
<evidence type="ECO:0000256" key="2">
    <source>
        <dbReference type="ARBA" id="ARBA00009792"/>
    </source>
</evidence>
<dbReference type="GO" id="GO:0004559">
    <property type="term" value="F:alpha-mannosidase activity"/>
    <property type="evidence" value="ECO:0007669"/>
    <property type="project" value="InterPro"/>
</dbReference>
<evidence type="ECO:0000256" key="5">
    <source>
        <dbReference type="ARBA" id="ARBA00022833"/>
    </source>
</evidence>
<dbReference type="InterPro" id="IPR011330">
    <property type="entry name" value="Glyco_hydro/deAcase_b/a-brl"/>
</dbReference>
<dbReference type="PANTHER" id="PTHR11607:SF3">
    <property type="entry name" value="LYSOSOMAL ALPHA-MANNOSIDASE"/>
    <property type="match status" value="1"/>
</dbReference>
<dbReference type="SUPFAM" id="SSF88713">
    <property type="entry name" value="Glycoside hydrolase/deacetylase"/>
    <property type="match status" value="1"/>
</dbReference>
<dbReference type="Gene3D" id="3.20.110.10">
    <property type="entry name" value="Glycoside hydrolase 38, N terminal domain"/>
    <property type="match status" value="1"/>
</dbReference>
<evidence type="ECO:0000313" key="10">
    <source>
        <dbReference type="Proteomes" id="UP000759131"/>
    </source>
</evidence>
<dbReference type="AlphaFoldDB" id="A0A7R9Q162"/>
<dbReference type="Gene3D" id="2.70.98.30">
    <property type="entry name" value="Golgi alpha-mannosidase II, domain 4"/>
    <property type="match status" value="1"/>
</dbReference>
<evidence type="ECO:0000259" key="8">
    <source>
        <dbReference type="SMART" id="SM00872"/>
    </source>
</evidence>
<dbReference type="InterPro" id="IPR037094">
    <property type="entry name" value="Glyco_hydro_38_cen_sf"/>
</dbReference>
<dbReference type="GO" id="GO:0046872">
    <property type="term" value="F:metal ion binding"/>
    <property type="evidence" value="ECO:0007669"/>
    <property type="project" value="UniProtKB-KW"/>
</dbReference>
<keyword evidence="4" id="KW-0378">Hydrolase</keyword>
<evidence type="ECO:0000313" key="9">
    <source>
        <dbReference type="EMBL" id="CAD7628430.1"/>
    </source>
</evidence>
<accession>A0A7R9Q162</accession>
<dbReference type="PANTHER" id="PTHR11607">
    <property type="entry name" value="ALPHA-MANNOSIDASE"/>
    <property type="match status" value="1"/>
</dbReference>
<dbReference type="EMBL" id="CAJPIZ010005701">
    <property type="protein sequence ID" value="CAG2108860.1"/>
    <property type="molecule type" value="Genomic_DNA"/>
</dbReference>
<dbReference type="GO" id="GO:0005764">
    <property type="term" value="C:lysosome"/>
    <property type="evidence" value="ECO:0007669"/>
    <property type="project" value="TreeGrafter"/>
</dbReference>
<dbReference type="Pfam" id="PF11901">
    <property type="entry name" value="DM9"/>
    <property type="match status" value="1"/>
</dbReference>
<dbReference type="InterPro" id="IPR013780">
    <property type="entry name" value="Glyco_hydro_b"/>
</dbReference>
<evidence type="ECO:0000256" key="4">
    <source>
        <dbReference type="ARBA" id="ARBA00022801"/>
    </source>
</evidence>
<dbReference type="Pfam" id="PF17677">
    <property type="entry name" value="Glyco_hydro38C2"/>
    <property type="match status" value="1"/>
</dbReference>
<dbReference type="EMBL" id="OC860276">
    <property type="protein sequence ID" value="CAD7628430.1"/>
    <property type="molecule type" value="Genomic_DNA"/>
</dbReference>
<feature type="non-terminal residue" evidence="9">
    <location>
        <position position="1"/>
    </location>
</feature>
<dbReference type="Gene3D" id="2.60.40.1360">
    <property type="match status" value="1"/>
</dbReference>
<dbReference type="SUPFAM" id="SSF74650">
    <property type="entry name" value="Galactose mutarotase-like"/>
    <property type="match status" value="1"/>
</dbReference>
<dbReference type="SMART" id="SM00872">
    <property type="entry name" value="Alpha-mann_mid"/>
    <property type="match status" value="1"/>
</dbReference>
<dbReference type="GO" id="GO:0030246">
    <property type="term" value="F:carbohydrate binding"/>
    <property type="evidence" value="ECO:0007669"/>
    <property type="project" value="InterPro"/>
</dbReference>
<keyword evidence="7" id="KW-0326">Glycosidase</keyword>
<dbReference type="Pfam" id="PF07748">
    <property type="entry name" value="Glyco_hydro_38C"/>
    <property type="match status" value="1"/>
</dbReference>
<evidence type="ECO:0000256" key="3">
    <source>
        <dbReference type="ARBA" id="ARBA00022723"/>
    </source>
</evidence>
<organism evidence="9">
    <name type="scientific">Medioppia subpectinata</name>
    <dbReference type="NCBI Taxonomy" id="1979941"/>
    <lineage>
        <taxon>Eukaryota</taxon>
        <taxon>Metazoa</taxon>
        <taxon>Ecdysozoa</taxon>
        <taxon>Arthropoda</taxon>
        <taxon>Chelicerata</taxon>
        <taxon>Arachnida</taxon>
        <taxon>Acari</taxon>
        <taxon>Acariformes</taxon>
        <taxon>Sarcoptiformes</taxon>
        <taxon>Oribatida</taxon>
        <taxon>Brachypylina</taxon>
        <taxon>Oppioidea</taxon>
        <taxon>Oppiidae</taxon>
        <taxon>Medioppia</taxon>
    </lineage>
</organism>
<dbReference type="SMART" id="SM00696">
    <property type="entry name" value="DM9"/>
    <property type="match status" value="1"/>
</dbReference>
<dbReference type="Proteomes" id="UP000759131">
    <property type="component" value="Unassembled WGS sequence"/>
</dbReference>
<dbReference type="Gene3D" id="1.20.1270.50">
    <property type="entry name" value="Glycoside hydrolase family 38, central domain"/>
    <property type="match status" value="2"/>
</dbReference>
<dbReference type="GO" id="GO:0006013">
    <property type="term" value="P:mannose metabolic process"/>
    <property type="evidence" value="ECO:0007669"/>
    <property type="project" value="InterPro"/>
</dbReference>
<dbReference type="InterPro" id="IPR028995">
    <property type="entry name" value="Glyco_hydro_57/38_cen_sf"/>
</dbReference>
<sequence length="849" mass="97673">DGHVFNRGVIPKGEFIWGGSADLGQSANIFTTILHNHYSAPDGFDFETGNDINDENKRQKADTIVSLAKQWNKDFGDTNHVLMTFGDDFKYNNAEHYFANLDKLANAVNEFYPDVHMFYSNPMCYLWSVNQLNLTFEYRERDYFPLWEGFFASRPSLKRQERSTNNLLQISKQLDSMTRIPESEPFLNEAQNEISVLTHHDAITGTSPQQTIDDYILRLFSASDALQELIPKQELDISFPKQIICDRLNISECYVSETSNEFTIVVYNPIGRPVSQWIRIPIFSNNAPIDANKQMNENTKSNGELKGKGFTISLDQKTGNIEKIKMINGNEFPLKQSFKFYKSNHDNSYMFCSEGQAVDINRDSVKLENIYSNGSVSEVQQKWNDWISQTIRVYEDEEYVEIDWTVGPVPLTDNIGREVILTFDTNLQTNQQFYTDANGRQNIKRIRNSHQKDCGKFKESISDNYYPIYERILLKDNEKGMQLTVLTDRAQGGSSEMDGQIELMVHRRLFTDGWMNETGVDGKGLVVSGKHFIFFKPINESSKLFRDLNQRLFMSPLITFSPLTQTQAEYRNKYKTSYSALSQELPQNVHLLTLEKWTQNELLLRLEHFYQKEDKNELSKDVEIDLKTLFKDIKIKDIREMTLSANQELSESQTNRLQWKSKQPLNDIQFNSDQHLNDISKIQLSSQQIRTFILTIEDNTKKVNCSLQWLKITGTKIPENAIVGGIDIDTKPLYICRHKQDNDLLPGKANENIGCVVTMGGKAFSTKSDYEVLIGHNYDWVERHGGDAVPDRAFIGGHNLDSNPIYVGKCDLHFGKTESQVVGKIDHKFYYGFGETEHSDCANHMIMIC</sequence>
<dbReference type="Gene3D" id="2.60.40.1180">
    <property type="entry name" value="Golgi alpha-mannosidase II"/>
    <property type="match status" value="1"/>
</dbReference>
<evidence type="ECO:0000256" key="6">
    <source>
        <dbReference type="ARBA" id="ARBA00023157"/>
    </source>
</evidence>
<keyword evidence="10" id="KW-1185">Reference proteome</keyword>
<keyword evidence="6" id="KW-1015">Disulfide bond</keyword>
<feature type="domain" description="Glycoside hydrolase family 38 central" evidence="8">
    <location>
        <begin position="145"/>
        <end position="219"/>
    </location>
</feature>
<protein>
    <recommendedName>
        <fullName evidence="8">Glycoside hydrolase family 38 central domain-containing protein</fullName>
    </recommendedName>
</protein>
<dbReference type="InterPro" id="IPR050843">
    <property type="entry name" value="Glycosyl_Hydrlase_38"/>
</dbReference>
<dbReference type="InterPro" id="IPR006616">
    <property type="entry name" value="DM9_repeat"/>
</dbReference>
<dbReference type="InterPro" id="IPR027291">
    <property type="entry name" value="Glyco_hydro_38_N_sf"/>
</dbReference>
<gene>
    <name evidence="9" type="ORF">OSB1V03_LOCUS8852</name>
</gene>
<evidence type="ECO:0000256" key="7">
    <source>
        <dbReference type="ARBA" id="ARBA00023295"/>
    </source>
</evidence>
<dbReference type="InterPro" id="IPR041147">
    <property type="entry name" value="GH38_C"/>
</dbReference>
<comment type="cofactor">
    <cofactor evidence="1">
        <name>Zn(2+)</name>
        <dbReference type="ChEBI" id="CHEBI:29105"/>
    </cofactor>
</comment>
<dbReference type="InterPro" id="IPR011013">
    <property type="entry name" value="Gal_mutarotase_sf_dom"/>
</dbReference>
<keyword evidence="3" id="KW-0479">Metal-binding</keyword>
<proteinExistence type="inferred from homology"/>